<dbReference type="EMBL" id="CP010975">
    <property type="protein sequence ID" value="AKE53116.1"/>
    <property type="molecule type" value="Genomic_DNA"/>
</dbReference>
<dbReference type="InterPro" id="IPR001567">
    <property type="entry name" value="Pept_M3A_M3B_dom"/>
</dbReference>
<reference evidence="12 13" key="1">
    <citation type="submission" date="2015-02" db="EMBL/GenBank/DDBJ databases">
        <title>Complete genome sequence of Kangiella geojedonensis strain YCS-5T.</title>
        <authorList>
            <person name="Kim K.M."/>
        </authorList>
    </citation>
    <scope>NUCLEOTIDE SEQUENCE [LARGE SCALE GENOMIC DNA]</scope>
    <source>
        <strain evidence="12 13">YCS-5</strain>
    </source>
</reference>
<dbReference type="Pfam" id="PF19310">
    <property type="entry name" value="TOP_N"/>
    <property type="match status" value="1"/>
</dbReference>
<dbReference type="Pfam" id="PF01432">
    <property type="entry name" value="Peptidase_M3"/>
    <property type="match status" value="1"/>
</dbReference>
<evidence type="ECO:0000256" key="3">
    <source>
        <dbReference type="ARBA" id="ARBA00022723"/>
    </source>
</evidence>
<dbReference type="InterPro" id="IPR034005">
    <property type="entry name" value="M3A_DCP"/>
</dbReference>
<dbReference type="GO" id="GO:0004222">
    <property type="term" value="F:metalloendopeptidase activity"/>
    <property type="evidence" value="ECO:0007669"/>
    <property type="project" value="UniProtKB-EC"/>
</dbReference>
<keyword evidence="6 9" id="KW-0482">Metalloprotease</keyword>
<keyword evidence="5 9" id="KW-0862">Zinc</keyword>
<evidence type="ECO:0000313" key="13">
    <source>
        <dbReference type="Proteomes" id="UP000034071"/>
    </source>
</evidence>
<evidence type="ECO:0000256" key="5">
    <source>
        <dbReference type="ARBA" id="ARBA00022833"/>
    </source>
</evidence>
<accession>A0A0F6RDN6</accession>
<dbReference type="OrthoDB" id="9773538at2"/>
<keyword evidence="3 9" id="KW-0479">Metal-binding</keyword>
<dbReference type="HOGENOM" id="CLU_001805_4_1_6"/>
<dbReference type="KEGG" id="kge:TQ33_2191"/>
<dbReference type="AlphaFoldDB" id="A0A0F6RDN6"/>
<protein>
    <recommendedName>
        <fullName evidence="8">oligopeptidase A</fullName>
        <ecNumber evidence="8">3.4.24.70</ecNumber>
    </recommendedName>
</protein>
<organism evidence="12 13">
    <name type="scientific">Kangiella geojedonensis</name>
    <dbReference type="NCBI Taxonomy" id="914150"/>
    <lineage>
        <taxon>Bacteria</taxon>
        <taxon>Pseudomonadati</taxon>
        <taxon>Pseudomonadota</taxon>
        <taxon>Gammaproteobacteria</taxon>
        <taxon>Kangiellales</taxon>
        <taxon>Kangiellaceae</taxon>
        <taxon>Kangiella</taxon>
    </lineage>
</organism>
<comment type="catalytic activity">
    <reaction evidence="7">
        <text>Hydrolysis of oligopeptides, with broad specificity. Gly or Ala commonly occur as P1 or P1' residues, but more distant residues are also important, as is shown by the fact that Z-Gly-Pro-Gly-|-Gly-Pro-Ala is cleaved, but not Z-(Gly)(5).</text>
        <dbReference type="EC" id="3.4.24.70"/>
    </reaction>
</comment>
<sequence length="681" mass="77300">MSNPLLNLTSLPPFKKIEPSHMVEAIEAIIKDSKAAINELTDTLKPDSITWDNFVKPLEDINDRLDRAWSPISHLNSVANSDEIREAYNACLPLLSDYGTEMGQHLGLYNAVKALNGKAEALNLDSVQKKILQDDLRDFKLSGVSLSDDKKKRYGEIQKRLSELTSKFEQNLLDATMAWHKDFDSEDALDGLPESAIAAAKQTAENAGVDGYRITLDFPSYLPVMMHANNRELRKEAYTAFSTRASDQGPNAGTFDNSDLMPEILNLRHELAQLLDFEHYGELSLATKMAQSTDEVINFLTELSLKSKPQAEQDLKELTDYARKQHGIEELHAWDLAYYSEKLKSERYSISQEELRPWFPENQVIKGMFEITGTLFNIQFQEREDVDTWHEDVRFFDIYDLNEKYIASFYLDLYARRNKRGGAWMADCIGRRGTADGIQKPVAFLTCNFNGPVGDTPALFTHDEVTTLFHEFGHGLHHMLTQIDHASVAGISGVPWDAVELPSQFLENFCWEKEGLAKIARHYETGETLPAEKLDRLLAAKNFQSAMQMVRQLEFSLFDFKIHSEFDPANPDRIQEQLDQVRQQVSVIKPPSFNRFQHSFGHIFAGGYAAGYYSYKWAEVLSADAFSRFEEEGIFNPKTGHDFLTNILHKGGSQEPAELFKAFRGREPSPDALLRHSGIGQ</sequence>
<evidence type="ECO:0000256" key="1">
    <source>
        <dbReference type="ARBA" id="ARBA00006040"/>
    </source>
</evidence>
<dbReference type="InterPro" id="IPR024080">
    <property type="entry name" value="Neurolysin/TOP_N"/>
</dbReference>
<dbReference type="PANTHER" id="PTHR11804">
    <property type="entry name" value="PROTEASE M3 THIMET OLIGOPEPTIDASE-RELATED"/>
    <property type="match status" value="1"/>
</dbReference>
<dbReference type="InterPro" id="IPR024079">
    <property type="entry name" value="MetalloPept_cat_dom_sf"/>
</dbReference>
<dbReference type="STRING" id="914150.TQ33_2191"/>
<feature type="domain" description="Oligopeptidase A N-terminal" evidence="11">
    <location>
        <begin position="27"/>
        <end position="151"/>
    </location>
</feature>
<evidence type="ECO:0000256" key="6">
    <source>
        <dbReference type="ARBA" id="ARBA00023049"/>
    </source>
</evidence>
<dbReference type="RefSeq" id="WP_046562098.1">
    <property type="nucleotide sequence ID" value="NZ_CP010975.1"/>
</dbReference>
<feature type="domain" description="Peptidase M3A/M3B catalytic" evidence="10">
    <location>
        <begin position="224"/>
        <end position="678"/>
    </location>
</feature>
<dbReference type="GO" id="GO:0006518">
    <property type="term" value="P:peptide metabolic process"/>
    <property type="evidence" value="ECO:0007669"/>
    <property type="project" value="TreeGrafter"/>
</dbReference>
<name>A0A0F6RDN6_9GAMM</name>
<evidence type="ECO:0000256" key="4">
    <source>
        <dbReference type="ARBA" id="ARBA00022801"/>
    </source>
</evidence>
<dbReference type="Gene3D" id="1.10.1370.10">
    <property type="entry name" value="Neurolysin, domain 3"/>
    <property type="match status" value="1"/>
</dbReference>
<evidence type="ECO:0000259" key="10">
    <source>
        <dbReference type="Pfam" id="PF01432"/>
    </source>
</evidence>
<dbReference type="NCBIfam" id="NF008159">
    <property type="entry name" value="PRK10911.1"/>
    <property type="match status" value="1"/>
</dbReference>
<dbReference type="EC" id="3.4.24.70" evidence="8"/>
<dbReference type="Gene3D" id="1.20.1050.40">
    <property type="entry name" value="Endopeptidase. Chain P, domain 1"/>
    <property type="match status" value="1"/>
</dbReference>
<dbReference type="FunFam" id="3.40.390.10:FF:000009">
    <property type="entry name" value="Oligopeptidase A"/>
    <property type="match status" value="1"/>
</dbReference>
<comment type="cofactor">
    <cofactor evidence="9">
        <name>Zn(2+)</name>
        <dbReference type="ChEBI" id="CHEBI:29105"/>
    </cofactor>
    <text evidence="9">Binds 1 zinc ion.</text>
</comment>
<gene>
    <name evidence="12" type="ORF">TQ33_2191</name>
</gene>
<dbReference type="GO" id="GO:0046872">
    <property type="term" value="F:metal ion binding"/>
    <property type="evidence" value="ECO:0007669"/>
    <property type="project" value="UniProtKB-UniRule"/>
</dbReference>
<dbReference type="GO" id="GO:0006508">
    <property type="term" value="P:proteolysis"/>
    <property type="evidence" value="ECO:0007669"/>
    <property type="project" value="UniProtKB-KW"/>
</dbReference>
<dbReference type="SUPFAM" id="SSF55486">
    <property type="entry name" value="Metalloproteases ('zincins'), catalytic domain"/>
    <property type="match status" value="1"/>
</dbReference>
<dbReference type="InterPro" id="IPR045666">
    <property type="entry name" value="OpdA_N"/>
</dbReference>
<keyword evidence="4 9" id="KW-0378">Hydrolase</keyword>
<evidence type="ECO:0000256" key="9">
    <source>
        <dbReference type="RuleBase" id="RU003435"/>
    </source>
</evidence>
<keyword evidence="13" id="KW-1185">Reference proteome</keyword>
<comment type="similarity">
    <text evidence="1 9">Belongs to the peptidase M3 family.</text>
</comment>
<keyword evidence="2 9" id="KW-0645">Protease</keyword>
<dbReference type="CDD" id="cd06456">
    <property type="entry name" value="M3A_DCP"/>
    <property type="match status" value="1"/>
</dbReference>
<proteinExistence type="inferred from homology"/>
<dbReference type="Proteomes" id="UP000034071">
    <property type="component" value="Chromosome"/>
</dbReference>
<evidence type="ECO:0000313" key="12">
    <source>
        <dbReference type="EMBL" id="AKE53116.1"/>
    </source>
</evidence>
<evidence type="ECO:0000256" key="2">
    <source>
        <dbReference type="ARBA" id="ARBA00022670"/>
    </source>
</evidence>
<dbReference type="PANTHER" id="PTHR11804:SF84">
    <property type="entry name" value="SACCHAROLYSIN"/>
    <property type="match status" value="1"/>
</dbReference>
<dbReference type="Gene3D" id="3.40.390.10">
    <property type="entry name" value="Collagenase (Catalytic Domain)"/>
    <property type="match status" value="1"/>
</dbReference>
<dbReference type="InterPro" id="IPR045090">
    <property type="entry name" value="Pept_M3A_M3B"/>
</dbReference>
<evidence type="ECO:0000256" key="7">
    <source>
        <dbReference type="ARBA" id="ARBA00024603"/>
    </source>
</evidence>
<dbReference type="InterPro" id="IPR024077">
    <property type="entry name" value="Neurolysin/TOP_dom2"/>
</dbReference>
<dbReference type="GO" id="GO:0005829">
    <property type="term" value="C:cytosol"/>
    <property type="evidence" value="ECO:0007669"/>
    <property type="project" value="UniProtKB-ARBA"/>
</dbReference>
<dbReference type="PATRIC" id="fig|914150.5.peg.2220"/>
<evidence type="ECO:0000256" key="8">
    <source>
        <dbReference type="ARBA" id="ARBA00026100"/>
    </source>
</evidence>
<evidence type="ECO:0000259" key="11">
    <source>
        <dbReference type="Pfam" id="PF19310"/>
    </source>
</evidence>